<evidence type="ECO:0000256" key="2">
    <source>
        <dbReference type="ARBA" id="ARBA00008127"/>
    </source>
</evidence>
<evidence type="ECO:0000256" key="6">
    <source>
        <dbReference type="RuleBase" id="RU367102"/>
    </source>
</evidence>
<comment type="subcellular location">
    <subcellularLocation>
        <location evidence="1 6">Secreted</location>
    </subcellularLocation>
</comment>
<dbReference type="AlphaFoldDB" id="A0A843TQN6"/>
<keyword evidence="3 6" id="KW-0964">Secreted</keyword>
<evidence type="ECO:0000256" key="1">
    <source>
        <dbReference type="ARBA" id="ARBA00004613"/>
    </source>
</evidence>
<dbReference type="Proteomes" id="UP000652761">
    <property type="component" value="Unassembled WGS sequence"/>
</dbReference>
<evidence type="ECO:0000256" key="5">
    <source>
        <dbReference type="ARBA" id="ARBA00023157"/>
    </source>
</evidence>
<comment type="caution">
    <text evidence="8">The sequence shown here is derived from an EMBL/GenBank/DDBJ whole genome shotgun (WGS) entry which is preliminary data.</text>
</comment>
<evidence type="ECO:0000256" key="7">
    <source>
        <dbReference type="SAM" id="MobiDB-lite"/>
    </source>
</evidence>
<comment type="function">
    <text evidence="6">Controls stomatal patterning.</text>
</comment>
<keyword evidence="4 6" id="KW-0732">Signal</keyword>
<evidence type="ECO:0000313" key="9">
    <source>
        <dbReference type="Proteomes" id="UP000652761"/>
    </source>
</evidence>
<dbReference type="EMBL" id="NMUH01000163">
    <property type="protein sequence ID" value="MQL73385.1"/>
    <property type="molecule type" value="Genomic_DNA"/>
</dbReference>
<dbReference type="Pfam" id="PF17181">
    <property type="entry name" value="EPF"/>
    <property type="match status" value="1"/>
</dbReference>
<accession>A0A843TQN6</accession>
<gene>
    <name evidence="8" type="ORF">Taro_005732</name>
</gene>
<keyword evidence="6" id="KW-0217">Developmental protein</keyword>
<organism evidence="8 9">
    <name type="scientific">Colocasia esculenta</name>
    <name type="common">Wild taro</name>
    <name type="synonym">Arum esculentum</name>
    <dbReference type="NCBI Taxonomy" id="4460"/>
    <lineage>
        <taxon>Eukaryota</taxon>
        <taxon>Viridiplantae</taxon>
        <taxon>Streptophyta</taxon>
        <taxon>Embryophyta</taxon>
        <taxon>Tracheophyta</taxon>
        <taxon>Spermatophyta</taxon>
        <taxon>Magnoliopsida</taxon>
        <taxon>Liliopsida</taxon>
        <taxon>Araceae</taxon>
        <taxon>Aroideae</taxon>
        <taxon>Colocasieae</taxon>
        <taxon>Colocasia</taxon>
    </lineage>
</organism>
<dbReference type="GO" id="GO:0010052">
    <property type="term" value="P:guard cell differentiation"/>
    <property type="evidence" value="ECO:0007669"/>
    <property type="project" value="UniProtKB-UniRule"/>
</dbReference>
<feature type="chain" id="PRO_5033091805" description="Epidermal patterning factor-like protein" evidence="6">
    <location>
        <begin position="24"/>
        <end position="130"/>
    </location>
</feature>
<dbReference type="OrthoDB" id="1843021at2759"/>
<protein>
    <recommendedName>
        <fullName evidence="6">Epidermal patterning factor-like protein</fullName>
    </recommendedName>
</protein>
<sequence>MTNFLSVSSLLLTLLNLLSPATSVGKLPISTQQLSPASSVERYPVSAPQGMIMEDKIRLGSTPPSCHNRCNECNPCTAVQVPTLPGHDQVQPGPNTRAAAPMDDDDSYKKYPNYKPLGWKCRCGDRVFNP</sequence>
<reference evidence="8" key="1">
    <citation type="submission" date="2017-07" db="EMBL/GenBank/DDBJ databases">
        <title>Taro Niue Genome Assembly and Annotation.</title>
        <authorList>
            <person name="Atibalentja N."/>
            <person name="Keating K."/>
            <person name="Fields C.J."/>
        </authorList>
    </citation>
    <scope>NUCLEOTIDE SEQUENCE</scope>
    <source>
        <strain evidence="8">Niue_2</strain>
        <tissue evidence="8">Leaf</tissue>
    </source>
</reference>
<feature type="signal peptide" evidence="6">
    <location>
        <begin position="1"/>
        <end position="23"/>
    </location>
</feature>
<dbReference type="GO" id="GO:0005576">
    <property type="term" value="C:extracellular region"/>
    <property type="evidence" value="ECO:0007669"/>
    <property type="project" value="UniProtKB-SubCell"/>
</dbReference>
<feature type="region of interest" description="Disordered" evidence="7">
    <location>
        <begin position="84"/>
        <end position="107"/>
    </location>
</feature>
<evidence type="ECO:0000313" key="8">
    <source>
        <dbReference type="EMBL" id="MQL73385.1"/>
    </source>
</evidence>
<evidence type="ECO:0000256" key="3">
    <source>
        <dbReference type="ARBA" id="ARBA00022525"/>
    </source>
</evidence>
<comment type="similarity">
    <text evidence="2 6">Belongs to the plant cysteine rich small secretory peptide family. Epidermal patterning factor subfamily.</text>
</comment>
<proteinExistence type="inferred from homology"/>
<keyword evidence="5" id="KW-1015">Disulfide bond</keyword>
<keyword evidence="9" id="KW-1185">Reference proteome</keyword>
<dbReference type="PANTHER" id="PTHR33109">
    <property type="entry name" value="EPIDERMAL PATTERNING FACTOR-LIKE PROTEIN 4"/>
    <property type="match status" value="1"/>
</dbReference>
<evidence type="ECO:0000256" key="4">
    <source>
        <dbReference type="ARBA" id="ARBA00022729"/>
    </source>
</evidence>
<name>A0A843TQN6_COLES</name>
<dbReference type="InterPro" id="IPR039455">
    <property type="entry name" value="EPFL"/>
</dbReference>
<dbReference type="PANTHER" id="PTHR33109:SF3">
    <property type="entry name" value="EPIDERMAL PATTERNING FACTOR-LIKE PROTEIN"/>
    <property type="match status" value="1"/>
</dbReference>